<sequence>MARPAARPMLFKSVLLALAGAVVAAGAAGGEARAAAAAGGSAADDAVLVIVAQRPGTLEPSALRGALQLNGSLPAVREHVVAFAAAELGVGAECIAAVHEWEHAWGDWGAPLAPGGGPMGPKPRRQLDNELYNKLMEGYQRDVVPPSVGPIPVGISITFYQINAVDLYSGRLSISVWFSLYWKDSRLTWDPKEYNGTSTIFFGNPQQGDVGVWIPDVVVWNSAQAMTTTLGMQAVRASFDGSMFWSRDGTIEVTCTFTGLQAYPYGTYTCDAEFGSWNFGMASMMLHPEGAGAVIEVAKTSVALGGYTFREYTLTNVTVREQRYDEFVGWEGEGEWNNVIYTVRFMRASDIYSLKILVPQVMLTLISFSTMW</sequence>
<dbReference type="Proteomes" id="UP000247498">
    <property type="component" value="Unassembled WGS sequence"/>
</dbReference>
<dbReference type="EMBL" id="BDRX01000070">
    <property type="protein sequence ID" value="GBF95745.1"/>
    <property type="molecule type" value="Genomic_DNA"/>
</dbReference>
<dbReference type="AlphaFoldDB" id="A0A2V0PF87"/>
<dbReference type="Gene3D" id="2.70.170.10">
    <property type="entry name" value="Neurotransmitter-gated ion-channel ligand-binding domain"/>
    <property type="match status" value="1"/>
</dbReference>
<dbReference type="GO" id="GO:0016020">
    <property type="term" value="C:membrane"/>
    <property type="evidence" value="ECO:0007669"/>
    <property type="project" value="InterPro"/>
</dbReference>
<reference evidence="3 4" key="1">
    <citation type="journal article" date="2018" name="Sci. Rep.">
        <title>Raphidocelis subcapitata (=Pseudokirchneriella subcapitata) provides an insight into genome evolution and environmental adaptations in the Sphaeropleales.</title>
        <authorList>
            <person name="Suzuki S."/>
            <person name="Yamaguchi H."/>
            <person name="Nakajima N."/>
            <person name="Kawachi M."/>
        </authorList>
    </citation>
    <scope>NUCLEOTIDE SEQUENCE [LARGE SCALE GENOMIC DNA]</scope>
    <source>
        <strain evidence="3 4">NIES-35</strain>
    </source>
</reference>
<dbReference type="GO" id="GO:0004888">
    <property type="term" value="F:transmembrane signaling receptor activity"/>
    <property type="evidence" value="ECO:0007669"/>
    <property type="project" value="InterPro"/>
</dbReference>
<evidence type="ECO:0000256" key="1">
    <source>
        <dbReference type="SAM" id="SignalP"/>
    </source>
</evidence>
<dbReference type="InterPro" id="IPR006201">
    <property type="entry name" value="Neur_channel"/>
</dbReference>
<accession>A0A2V0PF87</accession>
<dbReference type="PANTHER" id="PTHR18945">
    <property type="entry name" value="NEUROTRANSMITTER GATED ION CHANNEL"/>
    <property type="match status" value="1"/>
</dbReference>
<evidence type="ECO:0000313" key="3">
    <source>
        <dbReference type="EMBL" id="GBF95745.1"/>
    </source>
</evidence>
<dbReference type="InterPro" id="IPR036734">
    <property type="entry name" value="Neur_chan_lig-bd_sf"/>
</dbReference>
<dbReference type="InParanoid" id="A0A2V0PF87"/>
<keyword evidence="1" id="KW-0732">Signal</keyword>
<dbReference type="SUPFAM" id="SSF63712">
    <property type="entry name" value="Nicotinic receptor ligand binding domain-like"/>
    <property type="match status" value="1"/>
</dbReference>
<dbReference type="CDD" id="cd18989">
    <property type="entry name" value="LGIC_ECD_cation"/>
    <property type="match status" value="1"/>
</dbReference>
<gene>
    <name evidence="3" type="ORF">Rsub_08181</name>
</gene>
<evidence type="ECO:0000259" key="2">
    <source>
        <dbReference type="Pfam" id="PF02931"/>
    </source>
</evidence>
<feature type="chain" id="PRO_5015954890" description="Neurotransmitter-gated ion-channel ligand-binding domain-containing protein" evidence="1">
    <location>
        <begin position="25"/>
        <end position="372"/>
    </location>
</feature>
<name>A0A2V0PF87_9CHLO</name>
<keyword evidence="4" id="KW-1185">Reference proteome</keyword>
<comment type="caution">
    <text evidence="3">The sequence shown here is derived from an EMBL/GenBank/DDBJ whole genome shotgun (WGS) entry which is preliminary data.</text>
</comment>
<proteinExistence type="predicted"/>
<feature type="signal peptide" evidence="1">
    <location>
        <begin position="1"/>
        <end position="24"/>
    </location>
</feature>
<organism evidence="3 4">
    <name type="scientific">Raphidocelis subcapitata</name>
    <dbReference type="NCBI Taxonomy" id="307507"/>
    <lineage>
        <taxon>Eukaryota</taxon>
        <taxon>Viridiplantae</taxon>
        <taxon>Chlorophyta</taxon>
        <taxon>core chlorophytes</taxon>
        <taxon>Chlorophyceae</taxon>
        <taxon>CS clade</taxon>
        <taxon>Sphaeropleales</taxon>
        <taxon>Selenastraceae</taxon>
        <taxon>Raphidocelis</taxon>
    </lineage>
</organism>
<dbReference type="Pfam" id="PF02931">
    <property type="entry name" value="Neur_chan_LBD"/>
    <property type="match status" value="1"/>
</dbReference>
<evidence type="ECO:0000313" key="4">
    <source>
        <dbReference type="Proteomes" id="UP000247498"/>
    </source>
</evidence>
<dbReference type="GO" id="GO:0005230">
    <property type="term" value="F:extracellular ligand-gated monoatomic ion channel activity"/>
    <property type="evidence" value="ECO:0007669"/>
    <property type="project" value="InterPro"/>
</dbReference>
<feature type="domain" description="Neurotransmitter-gated ion-channel ligand-binding" evidence="2">
    <location>
        <begin position="129"/>
        <end position="347"/>
    </location>
</feature>
<dbReference type="STRING" id="307507.A0A2V0PF87"/>
<dbReference type="OrthoDB" id="5975154at2759"/>
<dbReference type="InterPro" id="IPR006202">
    <property type="entry name" value="Neur_chan_lig-bd"/>
</dbReference>
<protein>
    <recommendedName>
        <fullName evidence="2">Neurotransmitter-gated ion-channel ligand-binding domain-containing protein</fullName>
    </recommendedName>
</protein>